<protein>
    <submittedName>
        <fullName evidence="1">6153_t:CDS:1</fullName>
    </submittedName>
</protein>
<gene>
    <name evidence="1" type="ORF">DHETER_LOCUS11109</name>
</gene>
<feature type="non-terminal residue" evidence="1">
    <location>
        <position position="1"/>
    </location>
</feature>
<keyword evidence="2" id="KW-1185">Reference proteome</keyword>
<evidence type="ECO:0000313" key="2">
    <source>
        <dbReference type="Proteomes" id="UP000789702"/>
    </source>
</evidence>
<proteinExistence type="predicted"/>
<evidence type="ECO:0000313" key="1">
    <source>
        <dbReference type="EMBL" id="CAG8688094.1"/>
    </source>
</evidence>
<sequence length="73" mass="8110">EFGSGGGTFITGWILGFFPYDRNGSALHQNHLDFENFPPPGTVETIVSPVIGWSIDDDDDDISKKNSHLRDKM</sequence>
<accession>A0ACA9P4A1</accession>
<name>A0ACA9P4A1_9GLOM</name>
<organism evidence="1 2">
    <name type="scientific">Dentiscutata heterogama</name>
    <dbReference type="NCBI Taxonomy" id="1316150"/>
    <lineage>
        <taxon>Eukaryota</taxon>
        <taxon>Fungi</taxon>
        <taxon>Fungi incertae sedis</taxon>
        <taxon>Mucoromycota</taxon>
        <taxon>Glomeromycotina</taxon>
        <taxon>Glomeromycetes</taxon>
        <taxon>Diversisporales</taxon>
        <taxon>Gigasporaceae</taxon>
        <taxon>Dentiscutata</taxon>
    </lineage>
</organism>
<reference evidence="1" key="1">
    <citation type="submission" date="2021-06" db="EMBL/GenBank/DDBJ databases">
        <authorList>
            <person name="Kallberg Y."/>
            <person name="Tangrot J."/>
            <person name="Rosling A."/>
        </authorList>
    </citation>
    <scope>NUCLEOTIDE SEQUENCE</scope>
    <source>
        <strain evidence="1">IL203A</strain>
    </source>
</reference>
<dbReference type="Proteomes" id="UP000789702">
    <property type="component" value="Unassembled WGS sequence"/>
</dbReference>
<dbReference type="EMBL" id="CAJVPU010023386">
    <property type="protein sequence ID" value="CAG8688094.1"/>
    <property type="molecule type" value="Genomic_DNA"/>
</dbReference>
<comment type="caution">
    <text evidence="1">The sequence shown here is derived from an EMBL/GenBank/DDBJ whole genome shotgun (WGS) entry which is preliminary data.</text>
</comment>
<feature type="non-terminal residue" evidence="1">
    <location>
        <position position="73"/>
    </location>
</feature>